<dbReference type="Gene3D" id="1.25.40.20">
    <property type="entry name" value="Ankyrin repeat-containing domain"/>
    <property type="match status" value="1"/>
</dbReference>
<evidence type="ECO:0000313" key="1">
    <source>
        <dbReference type="EMBL" id="KAK3170164.1"/>
    </source>
</evidence>
<comment type="caution">
    <text evidence="1">The sequence shown here is derived from an EMBL/GenBank/DDBJ whole genome shotgun (WGS) entry which is preliminary data.</text>
</comment>
<protein>
    <recommendedName>
        <fullName evidence="3">Ankyrin</fullName>
    </recommendedName>
</protein>
<gene>
    <name evidence="1" type="ORF">OEA41_009550</name>
</gene>
<proteinExistence type="predicted"/>
<accession>A0AAD9Z270</accession>
<dbReference type="SUPFAM" id="SSF48403">
    <property type="entry name" value="Ankyrin repeat"/>
    <property type="match status" value="1"/>
</dbReference>
<reference evidence="1" key="1">
    <citation type="submission" date="2022-11" db="EMBL/GenBank/DDBJ databases">
        <title>Chromosomal genome sequence assembly and mating type (MAT) locus characterization of the leprose asexual lichenized fungus Lepraria neglecta (Nyl.) Erichsen.</title>
        <authorList>
            <person name="Allen J.L."/>
            <person name="Pfeffer B."/>
        </authorList>
    </citation>
    <scope>NUCLEOTIDE SEQUENCE</scope>
    <source>
        <strain evidence="1">Allen 5258</strain>
    </source>
</reference>
<dbReference type="EMBL" id="JASNWA010000009">
    <property type="protein sequence ID" value="KAK3170164.1"/>
    <property type="molecule type" value="Genomic_DNA"/>
</dbReference>
<keyword evidence="2" id="KW-1185">Reference proteome</keyword>
<dbReference type="AlphaFoldDB" id="A0AAD9Z270"/>
<dbReference type="InterPro" id="IPR036770">
    <property type="entry name" value="Ankyrin_rpt-contain_sf"/>
</dbReference>
<dbReference type="Proteomes" id="UP001276659">
    <property type="component" value="Unassembled WGS sequence"/>
</dbReference>
<evidence type="ECO:0000313" key="2">
    <source>
        <dbReference type="Proteomes" id="UP001276659"/>
    </source>
</evidence>
<sequence length="210" mass="23372">MTTPESSVHLGMKLPFGMSTKNPLLNAISTNNLPTLRSLLEDQDCQLFSQIAQNGTPETAAYLLSRHLIPEDYSQDPLSSNPTLNPTQYLARESARNGNVALFHYLINQHPSLLSTNNRTVERILLNAMDGGVGIWEIILEHDPRWKDHEFSGHKGCVLEFAVEFGKKEVLEFLLSEGADTDRAGDPVLELARMRGAGSEILELIKKYSV</sequence>
<organism evidence="1 2">
    <name type="scientific">Lepraria neglecta</name>
    <dbReference type="NCBI Taxonomy" id="209136"/>
    <lineage>
        <taxon>Eukaryota</taxon>
        <taxon>Fungi</taxon>
        <taxon>Dikarya</taxon>
        <taxon>Ascomycota</taxon>
        <taxon>Pezizomycotina</taxon>
        <taxon>Lecanoromycetes</taxon>
        <taxon>OSLEUM clade</taxon>
        <taxon>Lecanoromycetidae</taxon>
        <taxon>Lecanorales</taxon>
        <taxon>Lecanorineae</taxon>
        <taxon>Stereocaulaceae</taxon>
        <taxon>Lepraria</taxon>
    </lineage>
</organism>
<name>A0AAD9Z270_9LECA</name>
<evidence type="ECO:0008006" key="3">
    <source>
        <dbReference type="Google" id="ProtNLM"/>
    </source>
</evidence>